<dbReference type="Gene3D" id="1.10.10.10">
    <property type="entry name" value="Winged helix-like DNA-binding domain superfamily/Winged helix DNA-binding domain"/>
    <property type="match status" value="1"/>
</dbReference>
<dbReference type="SUPFAM" id="SSF46785">
    <property type="entry name" value="Winged helix' DNA-binding domain"/>
    <property type="match status" value="1"/>
</dbReference>
<sequence length="210" mass="23905">MEQLPSTVIATTTPRPIHMIKDGPDTYLVDVESGEILNQQQPLQPVRKRDLRRCNDVGVTTPWPALARDAEELTAALEPFDWWQDKLHVDTRKVLGLLDAGLNDRAVRTFHQLAKGLAGRNVWFGSIEELRSSLQTSKRALERALADLEKFGLIARKHQGRHWPLRITLHPWYAWRGDLTLREPTLQAWTFRSANSGGQHSLQPTDHGTE</sequence>
<gene>
    <name evidence="1" type="ORF">LCGC14_0177540</name>
</gene>
<organism evidence="1">
    <name type="scientific">marine sediment metagenome</name>
    <dbReference type="NCBI Taxonomy" id="412755"/>
    <lineage>
        <taxon>unclassified sequences</taxon>
        <taxon>metagenomes</taxon>
        <taxon>ecological metagenomes</taxon>
    </lineage>
</organism>
<dbReference type="InterPro" id="IPR036388">
    <property type="entry name" value="WH-like_DNA-bd_sf"/>
</dbReference>
<name>A0A0F9UUT7_9ZZZZ</name>
<proteinExistence type="predicted"/>
<evidence type="ECO:0000313" key="1">
    <source>
        <dbReference type="EMBL" id="KKN95509.1"/>
    </source>
</evidence>
<comment type="caution">
    <text evidence="1">The sequence shown here is derived from an EMBL/GenBank/DDBJ whole genome shotgun (WGS) entry which is preliminary data.</text>
</comment>
<protein>
    <submittedName>
        <fullName evidence="1">Uncharacterized protein</fullName>
    </submittedName>
</protein>
<dbReference type="InterPro" id="IPR036390">
    <property type="entry name" value="WH_DNA-bd_sf"/>
</dbReference>
<reference evidence="1" key="1">
    <citation type="journal article" date="2015" name="Nature">
        <title>Complex archaea that bridge the gap between prokaryotes and eukaryotes.</title>
        <authorList>
            <person name="Spang A."/>
            <person name="Saw J.H."/>
            <person name="Jorgensen S.L."/>
            <person name="Zaremba-Niedzwiedzka K."/>
            <person name="Martijn J."/>
            <person name="Lind A.E."/>
            <person name="van Eijk R."/>
            <person name="Schleper C."/>
            <person name="Guy L."/>
            <person name="Ettema T.J."/>
        </authorList>
    </citation>
    <scope>NUCLEOTIDE SEQUENCE</scope>
</reference>
<dbReference type="EMBL" id="LAZR01000070">
    <property type="protein sequence ID" value="KKN95509.1"/>
    <property type="molecule type" value="Genomic_DNA"/>
</dbReference>
<dbReference type="AlphaFoldDB" id="A0A0F9UUT7"/>
<accession>A0A0F9UUT7</accession>